<evidence type="ECO:0000256" key="8">
    <source>
        <dbReference type="PROSITE-ProRule" id="PRU10141"/>
    </source>
</evidence>
<evidence type="ECO:0000256" key="2">
    <source>
        <dbReference type="ARBA" id="ARBA00022553"/>
    </source>
</evidence>
<dbReference type="InterPro" id="IPR008350">
    <property type="entry name" value="MAPK_ERK3/4"/>
</dbReference>
<dbReference type="GO" id="GO:0035556">
    <property type="term" value="P:intracellular signal transduction"/>
    <property type="evidence" value="ECO:0000318"/>
    <property type="project" value="GO_Central"/>
</dbReference>
<dbReference type="InterPro" id="IPR011009">
    <property type="entry name" value="Kinase-like_dom_sf"/>
</dbReference>
<dbReference type="HOGENOM" id="CLU_000288_181_1_1"/>
<name>A7RS71_NEMVE</name>
<dbReference type="eggNOG" id="KOG0660">
    <property type="taxonomic scope" value="Eukaryota"/>
</dbReference>
<dbReference type="SUPFAM" id="SSF56112">
    <property type="entry name" value="Protein kinase-like (PK-like)"/>
    <property type="match status" value="1"/>
</dbReference>
<dbReference type="KEGG" id="nve:5517820"/>
<keyword evidence="12" id="KW-1185">Reference proteome</keyword>
<dbReference type="SMART" id="SM00220">
    <property type="entry name" value="S_TKc"/>
    <property type="match status" value="1"/>
</dbReference>
<keyword evidence="4 8" id="KW-0547">Nucleotide-binding</keyword>
<keyword evidence="6 8" id="KW-0067">ATP-binding</keyword>
<protein>
    <recommendedName>
        <fullName evidence="10">Protein kinase domain-containing protein</fullName>
    </recommendedName>
</protein>
<dbReference type="PROSITE" id="PS00107">
    <property type="entry name" value="PROTEIN_KINASE_ATP"/>
    <property type="match status" value="1"/>
</dbReference>
<gene>
    <name evidence="11" type="ORF">NEMVEDRAFT_v1g91543</name>
</gene>
<evidence type="ECO:0000256" key="4">
    <source>
        <dbReference type="ARBA" id="ARBA00022741"/>
    </source>
</evidence>
<comment type="similarity">
    <text evidence="9">Belongs to the protein kinase superfamily.</text>
</comment>
<reference evidence="11 12" key="1">
    <citation type="journal article" date="2007" name="Science">
        <title>Sea anemone genome reveals ancestral eumetazoan gene repertoire and genomic organization.</title>
        <authorList>
            <person name="Putnam N.H."/>
            <person name="Srivastava M."/>
            <person name="Hellsten U."/>
            <person name="Dirks B."/>
            <person name="Chapman J."/>
            <person name="Salamov A."/>
            <person name="Terry A."/>
            <person name="Shapiro H."/>
            <person name="Lindquist E."/>
            <person name="Kapitonov V.V."/>
            <person name="Jurka J."/>
            <person name="Genikhovich G."/>
            <person name="Grigoriev I.V."/>
            <person name="Lucas S.M."/>
            <person name="Steele R.E."/>
            <person name="Finnerty J.R."/>
            <person name="Technau U."/>
            <person name="Martindale M.Q."/>
            <person name="Rokhsar D.S."/>
        </authorList>
    </citation>
    <scope>NUCLEOTIDE SEQUENCE [LARGE SCALE GENOMIC DNA]</scope>
    <source>
        <strain evidence="12">CH2 X CH6</strain>
    </source>
</reference>
<keyword evidence="7" id="KW-0131">Cell cycle</keyword>
<dbReference type="Pfam" id="PF00069">
    <property type="entry name" value="Pkinase"/>
    <property type="match status" value="1"/>
</dbReference>
<dbReference type="GO" id="GO:0005737">
    <property type="term" value="C:cytoplasm"/>
    <property type="evidence" value="ECO:0000318"/>
    <property type="project" value="GO_Central"/>
</dbReference>
<feature type="binding site" evidence="8">
    <location>
        <position position="43"/>
    </location>
    <ligand>
        <name>ATP</name>
        <dbReference type="ChEBI" id="CHEBI:30616"/>
    </ligand>
</feature>
<dbReference type="FunFam" id="3.30.200.20:FF:000281">
    <property type="entry name" value="Mitogen-activated protein kinase 4"/>
    <property type="match status" value="1"/>
</dbReference>
<organism evidence="11 12">
    <name type="scientific">Nematostella vectensis</name>
    <name type="common">Starlet sea anemone</name>
    <dbReference type="NCBI Taxonomy" id="45351"/>
    <lineage>
        <taxon>Eukaryota</taxon>
        <taxon>Metazoa</taxon>
        <taxon>Cnidaria</taxon>
        <taxon>Anthozoa</taxon>
        <taxon>Hexacorallia</taxon>
        <taxon>Actiniaria</taxon>
        <taxon>Edwardsiidae</taxon>
        <taxon>Nematostella</taxon>
    </lineage>
</organism>
<dbReference type="PRINTS" id="PR01771">
    <property type="entry name" value="ERK3ERK4MAPK"/>
</dbReference>
<dbReference type="EMBL" id="DS469533">
    <property type="protein sequence ID" value="EDO45693.1"/>
    <property type="molecule type" value="Genomic_DNA"/>
</dbReference>
<keyword evidence="3" id="KW-0808">Transferase</keyword>
<keyword evidence="5" id="KW-0418">Kinase</keyword>
<dbReference type="GO" id="GO:0005524">
    <property type="term" value="F:ATP binding"/>
    <property type="evidence" value="ECO:0007669"/>
    <property type="project" value="UniProtKB-UniRule"/>
</dbReference>
<evidence type="ECO:0000259" key="10">
    <source>
        <dbReference type="PROSITE" id="PS50011"/>
    </source>
</evidence>
<dbReference type="STRING" id="45351.A7RS71"/>
<proteinExistence type="inferred from homology"/>
<dbReference type="PANTHER" id="PTHR24055">
    <property type="entry name" value="MITOGEN-ACTIVATED PROTEIN KINASE"/>
    <property type="match status" value="1"/>
</dbReference>
<evidence type="ECO:0000256" key="9">
    <source>
        <dbReference type="RuleBase" id="RU000304"/>
    </source>
</evidence>
<dbReference type="GO" id="GO:0004707">
    <property type="term" value="F:MAP kinase activity"/>
    <property type="evidence" value="ECO:0007669"/>
    <property type="project" value="InterPro"/>
</dbReference>
<evidence type="ECO:0000313" key="11">
    <source>
        <dbReference type="EMBL" id="EDO45693.1"/>
    </source>
</evidence>
<dbReference type="PROSITE" id="PS00108">
    <property type="entry name" value="PROTEIN_KINASE_ST"/>
    <property type="match status" value="1"/>
</dbReference>
<accession>A7RS71</accession>
<dbReference type="GO" id="GO:0005634">
    <property type="term" value="C:nucleus"/>
    <property type="evidence" value="ECO:0000318"/>
    <property type="project" value="GO_Central"/>
</dbReference>
<sequence length="337" mass="38254">MSDEGSQEFLRPYFTNLKLIGTGGSGAVYSGIDSKTDRRVALKRVNIQDQSSCRTTLRQIEVQRNLEHENIVKLLNIVDCEGKSIHNGDAENFKDTDYVYLVQEVMETNLHTILQSNSSLGQDYSKLFLYQLLRGLKYIHSANVLHRDIKPSNLLVDSETLMLKIGDFGQTRVVDPEFDHDGYLTHSPSTLWYKAPELFLNSTGYSNAIDIWGAGCVFAEMLLGKPLFEGRHDIEQLQLILDTIPVDSKGLNNLEFDMKANFDKMLLDGPKEPLYSKFQDLDPKALDLLKQMLRFSPESRITAEDALTHPYLGLYSFPEDEPISLAPLHIEDEVDDF</sequence>
<dbReference type="OrthoDB" id="8806754at2759"/>
<dbReference type="GO" id="GO:0004674">
    <property type="term" value="F:protein serine/threonine kinase activity"/>
    <property type="evidence" value="ECO:0000318"/>
    <property type="project" value="GO_Central"/>
</dbReference>
<dbReference type="AlphaFoldDB" id="A7RS71"/>
<dbReference type="PROSITE" id="PS50011">
    <property type="entry name" value="PROTEIN_KINASE_DOM"/>
    <property type="match status" value="1"/>
</dbReference>
<evidence type="ECO:0000256" key="7">
    <source>
        <dbReference type="ARBA" id="ARBA00023306"/>
    </source>
</evidence>
<dbReference type="InterPro" id="IPR000719">
    <property type="entry name" value="Prot_kinase_dom"/>
</dbReference>
<feature type="non-terminal residue" evidence="11">
    <location>
        <position position="337"/>
    </location>
</feature>
<dbReference type="InterPro" id="IPR050117">
    <property type="entry name" value="MAPK"/>
</dbReference>
<keyword evidence="1 9" id="KW-0723">Serine/threonine-protein kinase</keyword>
<dbReference type="InterPro" id="IPR008271">
    <property type="entry name" value="Ser/Thr_kinase_AS"/>
</dbReference>
<dbReference type="Proteomes" id="UP000001593">
    <property type="component" value="Unassembled WGS sequence"/>
</dbReference>
<dbReference type="InParanoid" id="A7RS71"/>
<keyword evidence="2" id="KW-0597">Phosphoprotein</keyword>
<feature type="domain" description="Protein kinase" evidence="10">
    <location>
        <begin position="14"/>
        <end position="312"/>
    </location>
</feature>
<dbReference type="OMA" id="AYTELDC"/>
<dbReference type="Gene3D" id="1.10.510.10">
    <property type="entry name" value="Transferase(Phosphotransferase) domain 1"/>
    <property type="match status" value="1"/>
</dbReference>
<evidence type="ECO:0000313" key="12">
    <source>
        <dbReference type="Proteomes" id="UP000001593"/>
    </source>
</evidence>
<dbReference type="PhylomeDB" id="A7RS71"/>
<dbReference type="InterPro" id="IPR017441">
    <property type="entry name" value="Protein_kinase_ATP_BS"/>
</dbReference>
<evidence type="ECO:0000256" key="5">
    <source>
        <dbReference type="ARBA" id="ARBA00022777"/>
    </source>
</evidence>
<evidence type="ECO:0000256" key="1">
    <source>
        <dbReference type="ARBA" id="ARBA00022527"/>
    </source>
</evidence>
<evidence type="ECO:0000256" key="6">
    <source>
        <dbReference type="ARBA" id="ARBA00022840"/>
    </source>
</evidence>
<dbReference type="Gene3D" id="3.30.200.20">
    <property type="entry name" value="Phosphorylase Kinase, domain 1"/>
    <property type="match status" value="1"/>
</dbReference>
<evidence type="ECO:0000256" key="3">
    <source>
        <dbReference type="ARBA" id="ARBA00022679"/>
    </source>
</evidence>
<dbReference type="FunFam" id="1.10.510.10:FF:000624">
    <property type="entry name" value="Mitogen-activated protein kinase"/>
    <property type="match status" value="1"/>
</dbReference>